<evidence type="ECO:0000256" key="4">
    <source>
        <dbReference type="ARBA" id="ARBA00022723"/>
    </source>
</evidence>
<dbReference type="RefSeq" id="WP_012186392.1">
    <property type="nucleotide sequence ID" value="NC_009954.1"/>
</dbReference>
<dbReference type="GO" id="GO:0003824">
    <property type="term" value="F:catalytic activity"/>
    <property type="evidence" value="ECO:0007669"/>
    <property type="project" value="InterPro"/>
</dbReference>
<dbReference type="NCBIfam" id="TIGR04085">
    <property type="entry name" value="rSAM_more_4Fe4S"/>
    <property type="match status" value="1"/>
</dbReference>
<keyword evidence="2" id="KW-0004">4Fe-4S</keyword>
<evidence type="ECO:0000256" key="6">
    <source>
        <dbReference type="ARBA" id="ARBA00023014"/>
    </source>
</evidence>
<dbReference type="InterPro" id="IPR013785">
    <property type="entry name" value="Aldolase_TIM"/>
</dbReference>
<dbReference type="Gene3D" id="3.20.20.70">
    <property type="entry name" value="Aldolase class I"/>
    <property type="match status" value="1"/>
</dbReference>
<dbReference type="Pfam" id="PF04055">
    <property type="entry name" value="Radical_SAM"/>
    <property type="match status" value="1"/>
</dbReference>
<name>A8M8V4_CALMQ</name>
<dbReference type="PIRSF" id="PIRSF037420">
    <property type="entry name" value="PQQ_syn_pqqE"/>
    <property type="match status" value="1"/>
</dbReference>
<reference evidence="8 9" key="1">
    <citation type="submission" date="2007-10" db="EMBL/GenBank/DDBJ databases">
        <title>Complete sequence of Caldivirga maquilingensis IC-167.</title>
        <authorList>
            <consortium name="US DOE Joint Genome Institute"/>
            <person name="Copeland A."/>
            <person name="Lucas S."/>
            <person name="Lapidus A."/>
            <person name="Barry K."/>
            <person name="Glavina del Rio T."/>
            <person name="Dalin E."/>
            <person name="Tice H."/>
            <person name="Pitluck S."/>
            <person name="Saunders E."/>
            <person name="Brettin T."/>
            <person name="Bruce D."/>
            <person name="Detter J.C."/>
            <person name="Han C."/>
            <person name="Schmutz J."/>
            <person name="Larimer F."/>
            <person name="Land M."/>
            <person name="Hauser L."/>
            <person name="Kyrpides N."/>
            <person name="Ivanova N."/>
            <person name="Biddle J.F."/>
            <person name="Zhang Z."/>
            <person name="Fitz-Gibbon S.T."/>
            <person name="Lowe T.M."/>
            <person name="Saltikov C."/>
            <person name="House C.H."/>
            <person name="Richardson P."/>
        </authorList>
    </citation>
    <scope>NUCLEOTIDE SEQUENCE [LARGE SCALE GENOMIC DNA]</scope>
    <source>
        <strain evidence="9">ATCC 700844 / DSM 13496 / JCM 10307 / IC-167</strain>
    </source>
</reference>
<dbReference type="SFLD" id="SFLDG01386">
    <property type="entry name" value="main_SPASM_domain-containing"/>
    <property type="match status" value="1"/>
</dbReference>
<dbReference type="SFLD" id="SFLDG01067">
    <property type="entry name" value="SPASM/twitch_domain_containing"/>
    <property type="match status" value="1"/>
</dbReference>
<dbReference type="GO" id="GO:0006783">
    <property type="term" value="P:heme biosynthetic process"/>
    <property type="evidence" value="ECO:0007669"/>
    <property type="project" value="TreeGrafter"/>
</dbReference>
<dbReference type="PANTHER" id="PTHR11228:SF7">
    <property type="entry name" value="PQQA PEPTIDE CYCLASE"/>
    <property type="match status" value="1"/>
</dbReference>
<keyword evidence="4" id="KW-0479">Metal-binding</keyword>
<dbReference type="STRING" id="397948.Cmaq_1347"/>
<dbReference type="CDD" id="cd21123">
    <property type="entry name" value="SPASM_MftC-like"/>
    <property type="match status" value="1"/>
</dbReference>
<evidence type="ECO:0000313" key="8">
    <source>
        <dbReference type="EMBL" id="ABW02173.1"/>
    </source>
</evidence>
<dbReference type="InterPro" id="IPR007197">
    <property type="entry name" value="rSAM"/>
</dbReference>
<keyword evidence="3" id="KW-0949">S-adenosyl-L-methionine</keyword>
<dbReference type="HOGENOM" id="CLU_009273_4_0_2"/>
<dbReference type="AlphaFoldDB" id="A8M8V4"/>
<dbReference type="SMART" id="SM00729">
    <property type="entry name" value="Elp3"/>
    <property type="match status" value="1"/>
</dbReference>
<evidence type="ECO:0000256" key="3">
    <source>
        <dbReference type="ARBA" id="ARBA00022691"/>
    </source>
</evidence>
<dbReference type="SFLD" id="SFLDS00029">
    <property type="entry name" value="Radical_SAM"/>
    <property type="match status" value="1"/>
</dbReference>
<protein>
    <submittedName>
        <fullName evidence="8">Radical SAM domain protein</fullName>
    </submittedName>
</protein>
<dbReference type="PANTHER" id="PTHR11228">
    <property type="entry name" value="RADICAL SAM DOMAIN PROTEIN"/>
    <property type="match status" value="1"/>
</dbReference>
<dbReference type="SUPFAM" id="SSF102114">
    <property type="entry name" value="Radical SAM enzymes"/>
    <property type="match status" value="1"/>
</dbReference>
<dbReference type="Pfam" id="PF13186">
    <property type="entry name" value="SPASM"/>
    <property type="match status" value="1"/>
</dbReference>
<gene>
    <name evidence="8" type="ordered locus">Cmaq_1347</name>
</gene>
<dbReference type="KEGG" id="cma:Cmaq_1347"/>
<keyword evidence="5" id="KW-0408">Iron</keyword>
<dbReference type="OrthoDB" id="30736at2157"/>
<proteinExistence type="predicted"/>
<dbReference type="FunFam" id="3.20.20.70:FF:000325">
    <property type="entry name" value="Radical SAM domain protein"/>
    <property type="match status" value="1"/>
</dbReference>
<dbReference type="InterPro" id="IPR050377">
    <property type="entry name" value="Radical_SAM_PqqE_MftC-like"/>
</dbReference>
<evidence type="ECO:0000259" key="7">
    <source>
        <dbReference type="PROSITE" id="PS51918"/>
    </source>
</evidence>
<dbReference type="GO" id="GO:0046872">
    <property type="term" value="F:metal ion binding"/>
    <property type="evidence" value="ECO:0007669"/>
    <property type="project" value="UniProtKB-KW"/>
</dbReference>
<accession>A8M8V4</accession>
<dbReference type="InterPro" id="IPR058240">
    <property type="entry name" value="rSAM_sf"/>
</dbReference>
<dbReference type="GeneID" id="5710353"/>
<feature type="domain" description="Radical SAM core" evidence="7">
    <location>
        <begin position="32"/>
        <end position="243"/>
    </location>
</feature>
<evidence type="ECO:0000256" key="5">
    <source>
        <dbReference type="ARBA" id="ARBA00023004"/>
    </source>
</evidence>
<evidence type="ECO:0000256" key="1">
    <source>
        <dbReference type="ARBA" id="ARBA00001966"/>
    </source>
</evidence>
<dbReference type="InterPro" id="IPR023885">
    <property type="entry name" value="4Fe4S-binding_SPASM_dom"/>
</dbReference>
<keyword evidence="9" id="KW-1185">Reference proteome</keyword>
<dbReference type="InterPro" id="IPR017200">
    <property type="entry name" value="PqqE-like"/>
</dbReference>
<dbReference type="EMBL" id="CP000852">
    <property type="protein sequence ID" value="ABW02173.1"/>
    <property type="molecule type" value="Genomic_DNA"/>
</dbReference>
<dbReference type="Proteomes" id="UP000001137">
    <property type="component" value="Chromosome"/>
</dbReference>
<evidence type="ECO:0000256" key="2">
    <source>
        <dbReference type="ARBA" id="ARBA00022485"/>
    </source>
</evidence>
<dbReference type="CDD" id="cd01335">
    <property type="entry name" value="Radical_SAM"/>
    <property type="match status" value="1"/>
</dbReference>
<keyword evidence="6" id="KW-0411">Iron-sulfur</keyword>
<dbReference type="InterPro" id="IPR006638">
    <property type="entry name" value="Elp3/MiaA/NifB-like_rSAM"/>
</dbReference>
<organism evidence="8 9">
    <name type="scientific">Caldivirga maquilingensis (strain ATCC 700844 / DSM 13496 / JCM 10307 / IC-167)</name>
    <dbReference type="NCBI Taxonomy" id="397948"/>
    <lineage>
        <taxon>Archaea</taxon>
        <taxon>Thermoproteota</taxon>
        <taxon>Thermoprotei</taxon>
        <taxon>Thermoproteales</taxon>
        <taxon>Thermoproteaceae</taxon>
        <taxon>Caldivirga</taxon>
    </lineage>
</organism>
<dbReference type="eggNOG" id="arCOG00938">
    <property type="taxonomic scope" value="Archaea"/>
</dbReference>
<evidence type="ECO:0000313" key="9">
    <source>
        <dbReference type="Proteomes" id="UP000001137"/>
    </source>
</evidence>
<sequence>MIPVSVMVTGSGTVSVKIKGRFGVNHPSEFSSPIRPVVSWNITRRCNLKCLHCYISAGDADENELTTEEAMNLVEQFSELKVPLILFTGGEPLMRGDLIKLAHYARDKGIRIALSTNGTLITREMASKLAEAGFSYIGVSLDSINSEFHDKFRGVGGAFAKTILGIRNAIDAGLDVGLRFTLTSMNINEVSSYIEFALSLGVRRITFYHLSASGRAQRLSRDWWYTPSQYVKFMNDLIKYAKDYSGKIEIETTLGSFDGVYIALKLAKNKEELDNYLRFVESTGGCGRKIISIYPNGDVYPCQFIDFIKLGNVREKRLADILMESNLDLFVNTEKYLKGPRCSACQFKKYCKGGDRARAYYLTGDVYGDDPLCPIPSIINNPQD</sequence>
<comment type="cofactor">
    <cofactor evidence="1">
        <name>[4Fe-4S] cluster</name>
        <dbReference type="ChEBI" id="CHEBI:49883"/>
    </cofactor>
</comment>
<dbReference type="GO" id="GO:0051539">
    <property type="term" value="F:4 iron, 4 sulfur cluster binding"/>
    <property type="evidence" value="ECO:0007669"/>
    <property type="project" value="UniProtKB-KW"/>
</dbReference>
<dbReference type="PROSITE" id="PS51918">
    <property type="entry name" value="RADICAL_SAM"/>
    <property type="match status" value="1"/>
</dbReference>